<dbReference type="AlphaFoldDB" id="A0A4Y8UJZ6"/>
<protein>
    <submittedName>
        <fullName evidence="2">SDR family oxidoreductase</fullName>
    </submittedName>
</protein>
<organism evidence="2 3">
    <name type="scientific">Gammaproteobacteria bacterium LSUCC0057</name>
    <dbReference type="NCBI Taxonomy" id="2559237"/>
    <lineage>
        <taxon>Bacteria</taxon>
        <taxon>Pseudomonadati</taxon>
        <taxon>Pseudomonadota</taxon>
        <taxon>Gammaproteobacteria</taxon>
        <taxon>Cellvibrionales</taxon>
        <taxon>Porticoccaceae</taxon>
        <taxon>SAR92 clade</taxon>
    </lineage>
</organism>
<reference evidence="2 3" key="1">
    <citation type="submission" date="2019-03" db="EMBL/GenBank/DDBJ databases">
        <title>Draft genome of Gammaproteobacteria bacterium LSUCC0057, a member of the SAR92 clade.</title>
        <authorList>
            <person name="Lanclos V.C."/>
            <person name="Doiron C."/>
            <person name="Henson M.W."/>
            <person name="Thrash J.C."/>
        </authorList>
    </citation>
    <scope>NUCLEOTIDE SEQUENCE [LARGE SCALE GENOMIC DNA]</scope>
    <source>
        <strain evidence="2 3">LSUCC0057</strain>
    </source>
</reference>
<proteinExistence type="inferred from homology"/>
<dbReference type="OrthoDB" id="9804774at2"/>
<keyword evidence="3" id="KW-1185">Reference proteome</keyword>
<gene>
    <name evidence="2" type="ORF">E3W66_04125</name>
</gene>
<comment type="caution">
    <text evidence="2">The sequence shown here is derived from an EMBL/GenBank/DDBJ whole genome shotgun (WGS) entry which is preliminary data.</text>
</comment>
<evidence type="ECO:0000313" key="3">
    <source>
        <dbReference type="Proteomes" id="UP000298133"/>
    </source>
</evidence>
<dbReference type="InterPro" id="IPR036291">
    <property type="entry name" value="NAD(P)-bd_dom_sf"/>
</dbReference>
<dbReference type="Proteomes" id="UP000298133">
    <property type="component" value="Unassembled WGS sequence"/>
</dbReference>
<sequence length="259" mass="26343">MDLGLQGKRAIVCGASRGLGFATAAELHRAGVAVTVVARHADTIAAAAERLRSGGGAEVTAVAADVATAQGRAAVLAAQPAPDILINNAGGPPSGDWRQLQLSDWQQALEANMLSAIALMQATLDGMAERGFGRVVNITSGSVKMPMVGLDLSNGARAGLTGFCRGIANHYVARNVTINNILPGLHETERLDSLFAAQAEARGVDAEQVRAAMLAAVPAGRFGTAQEFGAAAAFLCSANSGFITGQNLLLDGGVFPGAL</sequence>
<dbReference type="PANTHER" id="PTHR42879">
    <property type="entry name" value="3-OXOACYL-(ACYL-CARRIER-PROTEIN) REDUCTASE"/>
    <property type="match status" value="1"/>
</dbReference>
<dbReference type="Pfam" id="PF13561">
    <property type="entry name" value="adh_short_C2"/>
    <property type="match status" value="1"/>
</dbReference>
<accession>A0A4Y8UJZ6</accession>
<dbReference type="Gene3D" id="3.40.50.720">
    <property type="entry name" value="NAD(P)-binding Rossmann-like Domain"/>
    <property type="match status" value="1"/>
</dbReference>
<dbReference type="PRINTS" id="PR00081">
    <property type="entry name" value="GDHRDH"/>
</dbReference>
<comment type="similarity">
    <text evidence="1">Belongs to the short-chain dehydrogenases/reductases (SDR) family.</text>
</comment>
<dbReference type="InterPro" id="IPR050259">
    <property type="entry name" value="SDR"/>
</dbReference>
<dbReference type="SUPFAM" id="SSF51735">
    <property type="entry name" value="NAD(P)-binding Rossmann-fold domains"/>
    <property type="match status" value="1"/>
</dbReference>
<evidence type="ECO:0000256" key="1">
    <source>
        <dbReference type="ARBA" id="ARBA00006484"/>
    </source>
</evidence>
<name>A0A4Y8UJZ6_9GAMM</name>
<dbReference type="InterPro" id="IPR002347">
    <property type="entry name" value="SDR_fam"/>
</dbReference>
<evidence type="ECO:0000313" key="2">
    <source>
        <dbReference type="EMBL" id="TFH69126.1"/>
    </source>
</evidence>
<dbReference type="PANTHER" id="PTHR42879:SF6">
    <property type="entry name" value="NADPH-DEPENDENT REDUCTASE BACG"/>
    <property type="match status" value="1"/>
</dbReference>
<dbReference type="EMBL" id="SPIA01000001">
    <property type="protein sequence ID" value="TFH69126.1"/>
    <property type="molecule type" value="Genomic_DNA"/>
</dbReference>